<gene>
    <name evidence="11" type="ORF">DCHRY22_LOCUS4325</name>
</gene>
<accession>A0A8J2QLE3</accession>
<dbReference type="InterPro" id="IPR001247">
    <property type="entry name" value="ExoRNase_PH_dom1"/>
</dbReference>
<dbReference type="Pfam" id="PF01138">
    <property type="entry name" value="RNase_PH"/>
    <property type="match status" value="1"/>
</dbReference>
<dbReference type="GO" id="GO:0005730">
    <property type="term" value="C:nucleolus"/>
    <property type="evidence" value="ECO:0007669"/>
    <property type="project" value="UniProtKB-SubCell"/>
</dbReference>
<dbReference type="InterPro" id="IPR033196">
    <property type="entry name" value="Rrp43"/>
</dbReference>
<name>A0A8J2QLE3_9NEOP</name>
<reference evidence="11" key="1">
    <citation type="submission" date="2021-09" db="EMBL/GenBank/DDBJ databases">
        <authorList>
            <person name="Martin H S."/>
        </authorList>
    </citation>
    <scope>NUCLEOTIDE SEQUENCE</scope>
</reference>
<dbReference type="OrthoDB" id="45882at2759"/>
<evidence type="ECO:0000256" key="1">
    <source>
        <dbReference type="ARBA" id="ARBA00004496"/>
    </source>
</evidence>
<dbReference type="AlphaFoldDB" id="A0A8J2QLE3"/>
<dbReference type="InterPro" id="IPR036345">
    <property type="entry name" value="ExoRNase_PH_dom2_sf"/>
</dbReference>
<evidence type="ECO:0000256" key="2">
    <source>
        <dbReference type="ARBA" id="ARBA00004604"/>
    </source>
</evidence>
<keyword evidence="6" id="KW-0271">Exosome</keyword>
<dbReference type="InterPro" id="IPR027408">
    <property type="entry name" value="PNPase/RNase_PH_dom_sf"/>
</dbReference>
<dbReference type="InterPro" id="IPR050590">
    <property type="entry name" value="Exosome_comp_Rrp42_subfam"/>
</dbReference>
<evidence type="ECO:0000256" key="3">
    <source>
        <dbReference type="ARBA" id="ARBA00006678"/>
    </source>
</evidence>
<proteinExistence type="inferred from homology"/>
<dbReference type="GO" id="GO:0000176">
    <property type="term" value="C:nuclear exosome (RNase complex)"/>
    <property type="evidence" value="ECO:0007669"/>
    <property type="project" value="TreeGrafter"/>
</dbReference>
<evidence type="ECO:0000256" key="5">
    <source>
        <dbReference type="ARBA" id="ARBA00022552"/>
    </source>
</evidence>
<keyword evidence="7" id="KW-0694">RNA-binding</keyword>
<dbReference type="SUPFAM" id="SSF55666">
    <property type="entry name" value="Ribonuclease PH domain 2-like"/>
    <property type="match status" value="1"/>
</dbReference>
<dbReference type="InterPro" id="IPR020568">
    <property type="entry name" value="Ribosomal_Su5_D2-typ_SF"/>
</dbReference>
<evidence type="ECO:0000313" key="11">
    <source>
        <dbReference type="EMBL" id="CAG9563102.1"/>
    </source>
</evidence>
<keyword evidence="5" id="KW-0698">rRNA processing</keyword>
<dbReference type="GO" id="GO:0034475">
    <property type="term" value="P:U4 snRNA 3'-end processing"/>
    <property type="evidence" value="ECO:0007669"/>
    <property type="project" value="TreeGrafter"/>
</dbReference>
<comment type="caution">
    <text evidence="11">The sequence shown here is derived from an EMBL/GenBank/DDBJ whole genome shotgun (WGS) entry which is preliminary data.</text>
</comment>
<dbReference type="PANTHER" id="PTHR11097">
    <property type="entry name" value="EXOSOME COMPLEX EXONUCLEASE RIBOSOMAL RNA PROCESSING PROTEIN"/>
    <property type="match status" value="1"/>
</dbReference>
<evidence type="ECO:0000256" key="7">
    <source>
        <dbReference type="ARBA" id="ARBA00022884"/>
    </source>
</evidence>
<dbReference type="GO" id="GO:0000177">
    <property type="term" value="C:cytoplasmic exosome (RNase complex)"/>
    <property type="evidence" value="ECO:0007669"/>
    <property type="project" value="TreeGrafter"/>
</dbReference>
<evidence type="ECO:0000256" key="6">
    <source>
        <dbReference type="ARBA" id="ARBA00022835"/>
    </source>
</evidence>
<feature type="domain" description="Exoribonuclease phosphorolytic" evidence="10">
    <location>
        <begin position="24"/>
        <end position="155"/>
    </location>
</feature>
<evidence type="ECO:0000313" key="12">
    <source>
        <dbReference type="Proteomes" id="UP000789524"/>
    </source>
</evidence>
<dbReference type="GO" id="GO:0034473">
    <property type="term" value="P:U1 snRNA 3'-end processing"/>
    <property type="evidence" value="ECO:0007669"/>
    <property type="project" value="TreeGrafter"/>
</dbReference>
<sequence length="271" mass="29405">MTSNTHTGTTVTIFFEDGRKFNDQRDIKLNVNAIKTADASAVVKCGNTTVVCGIKLELAKPKAEEPDVGFLVTNVELLPLCSSKFRPGPPSDHAQVISNIVSDIVTNSKCINLKDLCIVPDKLSWVLYCDMVCMDYDGSVVDACLITLMSSLKTLLLPSVSFDVETEEIKVDTTIKTPLPVNGLPIATSFAVYQQLSRSVILTDPTAYEEEMCGGLGANLIACWNKGQLCGVFKFGGSNLSTENEKETLALAKQKSKLVEKVINICIENKS</sequence>
<organism evidence="11 12">
    <name type="scientific">Danaus chrysippus</name>
    <name type="common">African queen</name>
    <dbReference type="NCBI Taxonomy" id="151541"/>
    <lineage>
        <taxon>Eukaryota</taxon>
        <taxon>Metazoa</taxon>
        <taxon>Ecdysozoa</taxon>
        <taxon>Arthropoda</taxon>
        <taxon>Hexapoda</taxon>
        <taxon>Insecta</taxon>
        <taxon>Pterygota</taxon>
        <taxon>Neoptera</taxon>
        <taxon>Endopterygota</taxon>
        <taxon>Lepidoptera</taxon>
        <taxon>Glossata</taxon>
        <taxon>Ditrysia</taxon>
        <taxon>Papilionoidea</taxon>
        <taxon>Nymphalidae</taxon>
        <taxon>Danainae</taxon>
        <taxon>Danaini</taxon>
        <taxon>Danaina</taxon>
        <taxon>Danaus</taxon>
        <taxon>Anosia</taxon>
    </lineage>
</organism>
<keyword evidence="8" id="KW-0539">Nucleus</keyword>
<dbReference type="GO" id="GO:0071038">
    <property type="term" value="P:TRAMP-dependent tRNA surveillance pathway"/>
    <property type="evidence" value="ECO:0007669"/>
    <property type="project" value="TreeGrafter"/>
</dbReference>
<dbReference type="EMBL" id="CAKASE010000049">
    <property type="protein sequence ID" value="CAG9563102.1"/>
    <property type="molecule type" value="Genomic_DNA"/>
</dbReference>
<dbReference type="CDD" id="cd11369">
    <property type="entry name" value="RNase_PH_RRP43"/>
    <property type="match status" value="1"/>
</dbReference>
<keyword evidence="4" id="KW-0963">Cytoplasm</keyword>
<evidence type="ECO:0000259" key="10">
    <source>
        <dbReference type="Pfam" id="PF01138"/>
    </source>
</evidence>
<dbReference type="GO" id="GO:0035925">
    <property type="term" value="F:mRNA 3'-UTR AU-rich region binding"/>
    <property type="evidence" value="ECO:0007669"/>
    <property type="project" value="TreeGrafter"/>
</dbReference>
<keyword evidence="12" id="KW-1185">Reference proteome</keyword>
<dbReference type="Proteomes" id="UP000789524">
    <property type="component" value="Unassembled WGS sequence"/>
</dbReference>
<comment type="similarity">
    <text evidence="3">Belongs to the RNase PH family.</text>
</comment>
<dbReference type="GO" id="GO:0071035">
    <property type="term" value="P:nuclear polyadenylation-dependent rRNA catabolic process"/>
    <property type="evidence" value="ECO:0007669"/>
    <property type="project" value="TreeGrafter"/>
</dbReference>
<evidence type="ECO:0000256" key="4">
    <source>
        <dbReference type="ARBA" id="ARBA00022490"/>
    </source>
</evidence>
<dbReference type="PANTHER" id="PTHR11097:SF9">
    <property type="entry name" value="EXOSOME COMPLEX COMPONENT RRP43"/>
    <property type="match status" value="1"/>
</dbReference>
<dbReference type="GO" id="GO:0034476">
    <property type="term" value="P:U5 snRNA 3'-end processing"/>
    <property type="evidence" value="ECO:0007669"/>
    <property type="project" value="TreeGrafter"/>
</dbReference>
<dbReference type="GO" id="GO:0016075">
    <property type="term" value="P:rRNA catabolic process"/>
    <property type="evidence" value="ECO:0007669"/>
    <property type="project" value="TreeGrafter"/>
</dbReference>
<evidence type="ECO:0000256" key="8">
    <source>
        <dbReference type="ARBA" id="ARBA00023242"/>
    </source>
</evidence>
<dbReference type="FunFam" id="3.30.230.70:FF:000017">
    <property type="entry name" value="Exosome complex component Rrp42"/>
    <property type="match status" value="1"/>
</dbReference>
<comment type="subcellular location">
    <subcellularLocation>
        <location evidence="1">Cytoplasm</location>
    </subcellularLocation>
    <subcellularLocation>
        <location evidence="2">Nucleus</location>
        <location evidence="2">Nucleolus</location>
    </subcellularLocation>
</comment>
<dbReference type="GO" id="GO:0071028">
    <property type="term" value="P:nuclear mRNA surveillance"/>
    <property type="evidence" value="ECO:0007669"/>
    <property type="project" value="TreeGrafter"/>
</dbReference>
<protein>
    <recommendedName>
        <fullName evidence="9">Ribosomal RNA-processing protein 43</fullName>
    </recommendedName>
</protein>
<evidence type="ECO:0000256" key="9">
    <source>
        <dbReference type="ARBA" id="ARBA00030617"/>
    </source>
</evidence>
<dbReference type="GO" id="GO:0000467">
    <property type="term" value="P:exonucleolytic trimming to generate mature 3'-end of 5.8S rRNA from tricistronic rRNA transcript (SSU-rRNA, 5.8S rRNA, LSU-rRNA)"/>
    <property type="evidence" value="ECO:0007669"/>
    <property type="project" value="TreeGrafter"/>
</dbReference>
<dbReference type="SUPFAM" id="SSF54211">
    <property type="entry name" value="Ribosomal protein S5 domain 2-like"/>
    <property type="match status" value="1"/>
</dbReference>
<dbReference type="Gene3D" id="3.30.230.70">
    <property type="entry name" value="GHMP Kinase, N-terminal domain"/>
    <property type="match status" value="1"/>
</dbReference>